<evidence type="ECO:0000313" key="4">
    <source>
        <dbReference type="Proteomes" id="UP000603453"/>
    </source>
</evidence>
<comment type="caution">
    <text evidence="3">The sequence shown here is derived from an EMBL/GenBank/DDBJ whole genome shotgun (WGS) entry which is preliminary data.</text>
</comment>
<dbReference type="Proteomes" id="UP000603453">
    <property type="component" value="Unassembled WGS sequence"/>
</dbReference>
<protein>
    <submittedName>
        <fullName evidence="3">Uncharacterized protein</fullName>
    </submittedName>
</protein>
<gene>
    <name evidence="3" type="ORF">INT47_009542</name>
</gene>
<keyword evidence="1" id="KW-0547">Nucleotide-binding</keyword>
<evidence type="ECO:0000313" key="3">
    <source>
        <dbReference type="EMBL" id="KAG2205277.1"/>
    </source>
</evidence>
<sequence>MTPKEQREAEYPSIIHITDWPKQNNLQPKTSSTIIYDRNHHLLHWGKDALNIIKFNQLKDDHRVIENYKHDLPTSIAQKDVIRPAGNTSMEQFINMRATIDLFRELFDHTVDGIMIQRPYDSSKIQKENIRFVITVPRGWNDIQRSIMRMVVKEGGLISEEDHESRLLIIDESVAAALYCEQNLHTSKINSNTEGKYMIFDAGGATTSITIYEVTRFGDHKVDDPLCRCQLTADIGKKCGSTHLDSKMNEVLLDICFGADKEAWKDNEYKKKELELLIAPLMDQFLVDKTNFGKAKKDFVPDCCRELYDLDDNDSECSDYGPNIIPVCEICDFVNGNDTQFVELDNFGDDTFFFITQGKILDQLKPQKNIDGVTITVDRNVCVIRLSYKFMRDMIFDEVINNALEFVRKQIKKANGKITRTYLVGGFGGSPYLQKRLLNEFPIDSPFYIGNLIMCNRGDIATMQGALSYGIDGGRIEPQTDVVVNSYQSPETFNYNTLICLDIGYSGTSCSYRDLRSRNDHMTEIVNWPGLDEANFMIPTAKTILNGNTLWGAQVRDTENRTPESFVTLSKLMSAMKGGFKLYLVELLKLVLGHVHSSIAKTNPDLSNKNNYRYVITMENCYQFFRNKSEMREIAQLAGIIKKDDSPKRLLLIRREDAAAMHFEETEYIGRKGPRNHFLQIGIYHDTCHLSLHESTKISGGDEEKYIKVEKDASQEIVSRFRNVRSMRSATFAFNFVEKLIAHLDSFVSTSACIICADPKSHSKYSTTYRTELKKSFLEYMKNDLDFSNNEIQTIIITKARCCKISITMYDLLEHIFLPAIRDLASKIHRFATQANMARLFNIDKVFLTGFLVKAKKEANDFLQKIIIKNISKVMNIRAELILPSKNNGKEALMGASHYGNYPEDFTERVSRRSYVVQVRGYKRQEFGKDVENTILELKKKKGRNMKNAIYNEEAYNAFIDKKKPVQLYYQSHIDSSIKNDDFIREPDDATLLIHRGDKISEYNQIHGFSKRFYSQEECIVYATVYYTIHPVLPECKVKVDLRRFIKLHQFEIYIKRDEDNPITVAPDSRLHFDISIIPGDNEVRFEAKIGTKLGNEIPVFRFRDEFLVANIYGDNDLFKSMNNLNQINYVIGIEFGSTTSGVSIAHVQDPFNIITVSSWKDTKRVSKKNPQNYSSQKFLSSILYPSDENDNILCGVEFEDVGNKGVYLANIGHYLVDIETSNEKLGQLMNGLTIKKVVIDYLKYFVPLVIQKLQKHDKLVKNEYFQNFVNEEFIYEEINTIRYCFVCPTNRQEFMKDCFIEAGIIEETEAEDRLSFVTEAVATAHYQLSLNRNVTMIQSNQDYLVCDVSNISIGIAKIVTASTESLSTVTGIFDDITQGSLNLEDRFKNYLIENMAELNLNILLIDQFVNAFIEDIKYTFDMFDPETPAISHVDANNNVVKFTYEDLNRIVFDPFIKNITNFISNVYKTHNQCKLILSGKYGADAYFAEKLANNHWEMSIYFHSIVEDSIKRISSGAVSSVVLGIYKSQIPFFSDKQTSGPENILEENSIIINENVVYDFIVAIDFGTTSSGCSYVKLRDNEGKRVTAEIIKTIKEDWPAGNALEFEKVPTLLMYDKNMKPKYWGEEARIQAKRHQDLSLLGNFKLFLGPDFLDADSLENFYGQYDNLEEKISYCAFNGYIEKKREFTAVKIIADYLKLFKNHIIEHIATKEMDDNFTHFTRARLLKKYKMRYVITVPAIWNTSGRDTMAQAAIEAGMITSSELDRLLIISEAEAAALSCEKKFSEYFNKAEDSINDTNFIVCDAGGGTVDLVTFNLQYNEEKKPMIVQIGDGISDTCGSTYLDVRFKNYIFEFYSSFGIDINRSNIQLDDVMQEFMKNHKSDFMPNFNNDSFYDINLPGKGIINAFSNPKYRLSNGNTTLKMKNQDMKEIIFDPVIERIFYLINDQLQQAEESGRKIDAILMVGGFSQSRYLQQCIKDQYKGVCHVSVPYEGVTATSHGAASYAFNPRMISRRTAVQSLALEVQAPFNKSLADLNERRVKGPDGDKIFEKDRLEYFVTRGQNFDGERQTVYTKDVHVVYPNASVIAIFSCESRDDADSRYITTNHAKIVEAKIIMPYVAGMDGKLIHFTVNLQIEHIGVTATIECQDPAINAEVRKITKNRKSSLKIKPQCSLNVASATHPLISYSLANTGYLYSIQRY</sequence>
<proteinExistence type="predicted"/>
<dbReference type="GO" id="GO:0005524">
    <property type="term" value="F:ATP binding"/>
    <property type="evidence" value="ECO:0007669"/>
    <property type="project" value="UniProtKB-KW"/>
</dbReference>
<dbReference type="OrthoDB" id="2963168at2759"/>
<name>A0A8H7R6E1_9FUNG</name>
<accession>A0A8H7R6E1</accession>
<keyword evidence="4" id="KW-1185">Reference proteome</keyword>
<dbReference type="Pfam" id="PF00012">
    <property type="entry name" value="HSP70"/>
    <property type="match status" value="1"/>
</dbReference>
<dbReference type="InterPro" id="IPR043129">
    <property type="entry name" value="ATPase_NBD"/>
</dbReference>
<dbReference type="SUPFAM" id="SSF53067">
    <property type="entry name" value="Actin-like ATPase domain"/>
    <property type="match status" value="4"/>
</dbReference>
<dbReference type="PANTHER" id="PTHR14187:SF5">
    <property type="entry name" value="HEAT SHOCK 70 KDA PROTEIN 12A"/>
    <property type="match status" value="1"/>
</dbReference>
<dbReference type="PANTHER" id="PTHR14187">
    <property type="entry name" value="ALPHA KINASE/ELONGATION FACTOR 2 KINASE"/>
    <property type="match status" value="1"/>
</dbReference>
<dbReference type="GO" id="GO:0140662">
    <property type="term" value="F:ATP-dependent protein folding chaperone"/>
    <property type="evidence" value="ECO:0007669"/>
    <property type="project" value="InterPro"/>
</dbReference>
<evidence type="ECO:0000256" key="2">
    <source>
        <dbReference type="ARBA" id="ARBA00022840"/>
    </source>
</evidence>
<dbReference type="Gene3D" id="3.30.420.40">
    <property type="match status" value="4"/>
</dbReference>
<organism evidence="3 4">
    <name type="scientific">Mucor saturninus</name>
    <dbReference type="NCBI Taxonomy" id="64648"/>
    <lineage>
        <taxon>Eukaryota</taxon>
        <taxon>Fungi</taxon>
        <taxon>Fungi incertae sedis</taxon>
        <taxon>Mucoromycota</taxon>
        <taxon>Mucoromycotina</taxon>
        <taxon>Mucoromycetes</taxon>
        <taxon>Mucorales</taxon>
        <taxon>Mucorineae</taxon>
        <taxon>Mucoraceae</taxon>
        <taxon>Mucor</taxon>
    </lineage>
</organism>
<dbReference type="EMBL" id="JAEPRD010000038">
    <property type="protein sequence ID" value="KAG2205277.1"/>
    <property type="molecule type" value="Genomic_DNA"/>
</dbReference>
<evidence type="ECO:0000256" key="1">
    <source>
        <dbReference type="ARBA" id="ARBA00022741"/>
    </source>
</evidence>
<dbReference type="CDD" id="cd10170">
    <property type="entry name" value="ASKHA_NBD_HSP70"/>
    <property type="match status" value="1"/>
</dbReference>
<dbReference type="InterPro" id="IPR013126">
    <property type="entry name" value="Hsp_70_fam"/>
</dbReference>
<reference evidence="3" key="1">
    <citation type="submission" date="2020-12" db="EMBL/GenBank/DDBJ databases">
        <title>Metabolic potential, ecology and presence of endohyphal bacteria is reflected in genomic diversity of Mucoromycotina.</title>
        <authorList>
            <person name="Muszewska A."/>
            <person name="Okrasinska A."/>
            <person name="Steczkiewicz K."/>
            <person name="Drgas O."/>
            <person name="Orlowska M."/>
            <person name="Perlinska-Lenart U."/>
            <person name="Aleksandrzak-Piekarczyk T."/>
            <person name="Szatraj K."/>
            <person name="Zielenkiewicz U."/>
            <person name="Pilsyk S."/>
            <person name="Malc E."/>
            <person name="Mieczkowski P."/>
            <person name="Kruszewska J.S."/>
            <person name="Biernat P."/>
            <person name="Pawlowska J."/>
        </authorList>
    </citation>
    <scope>NUCLEOTIDE SEQUENCE</scope>
    <source>
        <strain evidence="3">WA0000017839</strain>
    </source>
</reference>
<keyword evidence="2" id="KW-0067">ATP-binding</keyword>